<proteinExistence type="predicted"/>
<gene>
    <name evidence="3" type="ORF">GTO87_06915</name>
</gene>
<sequence length="177" mass="18935">MDWCGISQHFSIRKYHFGAASVLLGVAIVLGTSSPVNADQLESGTSYLRAQLVSDFPPEAVEENASTTSEIFPTIERDRSVSDADVKETTDSLVAKVENVKQEEPIGEQSVSLSSNVKTGQQVGDITSSSEQENVTSVQMQEEPLPANALTTSLALDSGLNLQPNVRISPLATKLTI</sequence>
<evidence type="ECO:0000313" key="3">
    <source>
        <dbReference type="EMBL" id="QLL78844.1"/>
    </source>
</evidence>
<dbReference type="NCBIfam" id="TIGR01168">
    <property type="entry name" value="YSIRK_signal"/>
    <property type="match status" value="1"/>
</dbReference>
<reference evidence="3 4" key="1">
    <citation type="submission" date="2020-01" db="EMBL/GenBank/DDBJ databases">
        <title>Complete and circular genome sequences of six lactobacillus isolates from horses.</title>
        <authorList>
            <person name="Hassan H.M."/>
        </authorList>
    </citation>
    <scope>NUCLEOTIDE SEQUENCE [LARGE SCALE GENOMIC DNA]</scope>
    <source>
        <strain evidence="3 4">1A</strain>
    </source>
</reference>
<evidence type="ECO:0000313" key="4">
    <source>
        <dbReference type="Proteomes" id="UP000510886"/>
    </source>
</evidence>
<dbReference type="KEGG" id="lsw:GTO87_06915"/>
<feature type="domain" description="YSIRK Gram-positive signal peptide" evidence="2">
    <location>
        <begin position="8"/>
        <end position="29"/>
    </location>
</feature>
<evidence type="ECO:0000256" key="1">
    <source>
        <dbReference type="ARBA" id="ARBA00022729"/>
    </source>
</evidence>
<dbReference type="Proteomes" id="UP000510886">
    <property type="component" value="Chromosome"/>
</dbReference>
<protein>
    <submittedName>
        <fullName evidence="3">YSIRK-type signal peptide-containing protein</fullName>
    </submittedName>
</protein>
<organism evidence="3 4">
    <name type="scientific">Ligilactobacillus saerimneri</name>
    <dbReference type="NCBI Taxonomy" id="228229"/>
    <lineage>
        <taxon>Bacteria</taxon>
        <taxon>Bacillati</taxon>
        <taxon>Bacillota</taxon>
        <taxon>Bacilli</taxon>
        <taxon>Lactobacillales</taxon>
        <taxon>Lactobacillaceae</taxon>
        <taxon>Ligilactobacillus</taxon>
    </lineage>
</organism>
<dbReference type="Pfam" id="PF04650">
    <property type="entry name" value="YSIRK_signal"/>
    <property type="match status" value="1"/>
</dbReference>
<evidence type="ECO:0000259" key="2">
    <source>
        <dbReference type="Pfam" id="PF04650"/>
    </source>
</evidence>
<dbReference type="EMBL" id="CP047418">
    <property type="protein sequence ID" value="QLL78844.1"/>
    <property type="molecule type" value="Genomic_DNA"/>
</dbReference>
<dbReference type="InterPro" id="IPR005877">
    <property type="entry name" value="YSIRK_signal_dom"/>
</dbReference>
<keyword evidence="1" id="KW-0732">Signal</keyword>
<dbReference type="AlphaFoldDB" id="A0A7H9EMC6"/>
<accession>A0A7H9EMC6</accession>
<name>A0A7H9EMC6_9LACO</name>